<evidence type="ECO:0000313" key="1">
    <source>
        <dbReference type="EMBL" id="MXU93828.1"/>
    </source>
</evidence>
<dbReference type="AlphaFoldDB" id="A0A6B0UX61"/>
<proteinExistence type="predicted"/>
<reference evidence="1" key="1">
    <citation type="submission" date="2019-12" db="EMBL/GenBank/DDBJ databases">
        <title>An insight into the sialome of adult female Ixodes ricinus ticks feeding for 6 days.</title>
        <authorList>
            <person name="Perner J."/>
            <person name="Ribeiro J.M.C."/>
        </authorList>
    </citation>
    <scope>NUCLEOTIDE SEQUENCE</scope>
    <source>
        <strain evidence="1">Semi-engorged</strain>
        <tissue evidence="1">Salivary glands</tissue>
    </source>
</reference>
<dbReference type="EMBL" id="GIFC01011745">
    <property type="protein sequence ID" value="MXU93828.1"/>
    <property type="molecule type" value="Transcribed_RNA"/>
</dbReference>
<name>A0A6B0UX61_IXORI</name>
<protein>
    <submittedName>
        <fullName evidence="1">Uncharacterized protein</fullName>
    </submittedName>
</protein>
<organism evidence="1">
    <name type="scientific">Ixodes ricinus</name>
    <name type="common">Common tick</name>
    <name type="synonym">Acarus ricinus</name>
    <dbReference type="NCBI Taxonomy" id="34613"/>
    <lineage>
        <taxon>Eukaryota</taxon>
        <taxon>Metazoa</taxon>
        <taxon>Ecdysozoa</taxon>
        <taxon>Arthropoda</taxon>
        <taxon>Chelicerata</taxon>
        <taxon>Arachnida</taxon>
        <taxon>Acari</taxon>
        <taxon>Parasitiformes</taxon>
        <taxon>Ixodida</taxon>
        <taxon>Ixodoidea</taxon>
        <taxon>Ixodidae</taxon>
        <taxon>Ixodinae</taxon>
        <taxon>Ixodes</taxon>
    </lineage>
</organism>
<accession>A0A6B0UX61</accession>
<sequence>MLRERKRKLARTLLLAVVTSRHLSVFPSRCVRTYVKLALLKRLPLLLLSILFHPVWLARRVTNNSRTANAIKSNPLVDLERAALIVAARSRLVARVAVGCSVVVVVGAGESPAHTRTVRLVEGTCRPLGIVFHRAPRPQHRRETALGIGAGQ</sequence>